<dbReference type="InterPro" id="IPR001464">
    <property type="entry name" value="Annexin"/>
</dbReference>
<dbReference type="SMART" id="SM00335">
    <property type="entry name" value="ANX"/>
    <property type="match status" value="4"/>
</dbReference>
<dbReference type="PROSITE" id="PS51897">
    <property type="entry name" value="ANNEXIN_2"/>
    <property type="match status" value="4"/>
</dbReference>
<sequence length="390" mass="44610">MMALTKILIVFAVYTVYPFLECSSKSENKTPMATSAFGMQRMLFYKLDGTGHPYRGTIEPTPGFSATADAERLHRAIRGAGTDENVLIQILARRTNYERQEICASYESLYRNKLVKDIRDDTSGEFKAVLRELTFDLPYLLAKSLYHAMEGVGTNERVLIEILPILWNEELRAVDKAYKRVLEKKGHKNTDRTLLTDITKETSGPFKYALQCLVQAQRDDIPYSQLKDVPTKGIDSIINRDLAERDAKELFDVGVGRPGTNEKRMTRVILGRTPFQLYAVNEAYKRMFARDLTSDIKKEASGDYRKVLLTALRYAIDRPRMIAEWFHDAMSGIGTKDYTLMRLLITRAEIDLEDVKRAYENLYGKSLVQKIRSETSGDYMKVFLTLLNAT</sequence>
<comment type="subcellular location">
    <subcellularLocation>
        <location evidence="1">Secreted</location>
    </subcellularLocation>
</comment>
<dbReference type="GO" id="GO:0005737">
    <property type="term" value="C:cytoplasm"/>
    <property type="evidence" value="ECO:0007669"/>
    <property type="project" value="TreeGrafter"/>
</dbReference>
<dbReference type="InterPro" id="IPR018502">
    <property type="entry name" value="Annexin_repeat"/>
</dbReference>
<dbReference type="PANTHER" id="PTHR10502:SF102">
    <property type="entry name" value="ANNEXIN B11"/>
    <property type="match status" value="1"/>
</dbReference>
<dbReference type="GO" id="GO:0001786">
    <property type="term" value="F:phosphatidylserine binding"/>
    <property type="evidence" value="ECO:0007669"/>
    <property type="project" value="TreeGrafter"/>
</dbReference>
<evidence type="ECO:0000313" key="9">
    <source>
        <dbReference type="Proteomes" id="UP001497525"/>
    </source>
</evidence>
<organism evidence="8 9">
    <name type="scientific">Calicophoron daubneyi</name>
    <name type="common">Rumen fluke</name>
    <name type="synonym">Paramphistomum daubneyi</name>
    <dbReference type="NCBI Taxonomy" id="300641"/>
    <lineage>
        <taxon>Eukaryota</taxon>
        <taxon>Metazoa</taxon>
        <taxon>Spiralia</taxon>
        <taxon>Lophotrochozoa</taxon>
        <taxon>Platyhelminthes</taxon>
        <taxon>Trematoda</taxon>
        <taxon>Digenea</taxon>
        <taxon>Plagiorchiida</taxon>
        <taxon>Pronocephalata</taxon>
        <taxon>Paramphistomoidea</taxon>
        <taxon>Paramphistomidae</taxon>
        <taxon>Calicophoron</taxon>
    </lineage>
</organism>
<proteinExistence type="inferred from homology"/>
<evidence type="ECO:0000256" key="7">
    <source>
        <dbReference type="SAM" id="SignalP"/>
    </source>
</evidence>
<dbReference type="PANTHER" id="PTHR10502">
    <property type="entry name" value="ANNEXIN"/>
    <property type="match status" value="1"/>
</dbReference>
<reference evidence="8" key="1">
    <citation type="submission" date="2024-06" db="EMBL/GenBank/DDBJ databases">
        <authorList>
            <person name="Liu X."/>
            <person name="Lenzi L."/>
            <person name="Haldenby T S."/>
            <person name="Uol C."/>
        </authorList>
    </citation>
    <scope>NUCLEOTIDE SEQUENCE</scope>
</reference>
<keyword evidence="6" id="KW-0111">Calcium/phospholipid-binding</keyword>
<feature type="signal peptide" evidence="7">
    <location>
        <begin position="1"/>
        <end position="18"/>
    </location>
</feature>
<dbReference type="GO" id="GO:0005576">
    <property type="term" value="C:extracellular region"/>
    <property type="evidence" value="ECO:0007669"/>
    <property type="project" value="UniProtKB-SubCell"/>
</dbReference>
<evidence type="ECO:0000313" key="8">
    <source>
        <dbReference type="EMBL" id="CAL5130749.1"/>
    </source>
</evidence>
<dbReference type="PRINTS" id="PR00196">
    <property type="entry name" value="ANNEXIN"/>
</dbReference>
<dbReference type="FunFam" id="1.10.220.10:FF:000005">
    <property type="entry name" value="Annexin"/>
    <property type="match status" value="1"/>
</dbReference>
<evidence type="ECO:0000256" key="2">
    <source>
        <dbReference type="ARBA" id="ARBA00007831"/>
    </source>
</evidence>
<dbReference type="AlphaFoldDB" id="A0AAV2T0Q1"/>
<evidence type="ECO:0000256" key="6">
    <source>
        <dbReference type="RuleBase" id="RU003540"/>
    </source>
</evidence>
<feature type="chain" id="PRO_5043483652" description="Annexin" evidence="7">
    <location>
        <begin position="19"/>
        <end position="390"/>
    </location>
</feature>
<dbReference type="GO" id="GO:0005886">
    <property type="term" value="C:plasma membrane"/>
    <property type="evidence" value="ECO:0007669"/>
    <property type="project" value="TreeGrafter"/>
</dbReference>
<dbReference type="Proteomes" id="UP001497525">
    <property type="component" value="Unassembled WGS sequence"/>
</dbReference>
<keyword evidence="5 6" id="KW-0041">Annexin</keyword>
<protein>
    <recommendedName>
        <fullName evidence="6">Annexin</fullName>
    </recommendedName>
</protein>
<name>A0AAV2T0Q1_CALDB</name>
<evidence type="ECO:0000256" key="3">
    <source>
        <dbReference type="ARBA" id="ARBA00022525"/>
    </source>
</evidence>
<evidence type="ECO:0000256" key="5">
    <source>
        <dbReference type="ARBA" id="ARBA00023216"/>
    </source>
</evidence>
<evidence type="ECO:0000256" key="1">
    <source>
        <dbReference type="ARBA" id="ARBA00004613"/>
    </source>
</evidence>
<dbReference type="GO" id="GO:0005509">
    <property type="term" value="F:calcium ion binding"/>
    <property type="evidence" value="ECO:0007669"/>
    <property type="project" value="InterPro"/>
</dbReference>
<dbReference type="GO" id="GO:0005634">
    <property type="term" value="C:nucleus"/>
    <property type="evidence" value="ECO:0007669"/>
    <property type="project" value="TreeGrafter"/>
</dbReference>
<keyword evidence="3" id="KW-0964">Secreted</keyword>
<accession>A0AAV2T0Q1</accession>
<evidence type="ECO:0000256" key="4">
    <source>
        <dbReference type="ARBA" id="ARBA00022737"/>
    </source>
</evidence>
<comment type="caution">
    <text evidence="8">The sequence shown here is derived from an EMBL/GenBank/DDBJ whole genome shotgun (WGS) entry which is preliminary data.</text>
</comment>
<dbReference type="PROSITE" id="PS00223">
    <property type="entry name" value="ANNEXIN_1"/>
    <property type="match status" value="2"/>
</dbReference>
<dbReference type="Pfam" id="PF00191">
    <property type="entry name" value="Annexin"/>
    <property type="match status" value="4"/>
</dbReference>
<dbReference type="FunFam" id="1.10.220.10:FF:000001">
    <property type="entry name" value="Annexin"/>
    <property type="match status" value="1"/>
</dbReference>
<dbReference type="GO" id="GO:0012506">
    <property type="term" value="C:vesicle membrane"/>
    <property type="evidence" value="ECO:0007669"/>
    <property type="project" value="TreeGrafter"/>
</dbReference>
<dbReference type="Gene3D" id="1.10.220.10">
    <property type="entry name" value="Annexin"/>
    <property type="match status" value="4"/>
</dbReference>
<dbReference type="SUPFAM" id="SSF47874">
    <property type="entry name" value="Annexin"/>
    <property type="match status" value="1"/>
</dbReference>
<dbReference type="GO" id="GO:0005544">
    <property type="term" value="F:calcium-dependent phospholipid binding"/>
    <property type="evidence" value="ECO:0007669"/>
    <property type="project" value="UniProtKB-KW"/>
</dbReference>
<dbReference type="EMBL" id="CAXLJL010000072">
    <property type="protein sequence ID" value="CAL5130749.1"/>
    <property type="molecule type" value="Genomic_DNA"/>
</dbReference>
<dbReference type="InterPro" id="IPR018252">
    <property type="entry name" value="Annexin_repeat_CS"/>
</dbReference>
<keyword evidence="7" id="KW-0732">Signal</keyword>
<comment type="domain">
    <text evidence="6">A pair of annexin repeats may form one binding site for calcium and phospholipid.</text>
</comment>
<dbReference type="InterPro" id="IPR037104">
    <property type="entry name" value="Annexin_sf"/>
</dbReference>
<keyword evidence="4 6" id="KW-0677">Repeat</keyword>
<comment type="similarity">
    <text evidence="2 6">Belongs to the annexin family.</text>
</comment>
<keyword evidence="6" id="KW-0106">Calcium</keyword>
<gene>
    <name evidence="8" type="ORF">CDAUBV1_LOCUS2911</name>
</gene>